<dbReference type="HOGENOM" id="CLU_037990_15_0_1"/>
<dbReference type="AlphaFoldDB" id="A0A084R232"/>
<gene>
    <name evidence="1" type="ORF">S40285_09270</name>
</gene>
<dbReference type="SUPFAM" id="SSF53335">
    <property type="entry name" value="S-adenosyl-L-methionine-dependent methyltransferases"/>
    <property type="match status" value="1"/>
</dbReference>
<dbReference type="CDD" id="cd02440">
    <property type="entry name" value="AdoMet_MTases"/>
    <property type="match status" value="1"/>
</dbReference>
<dbReference type="EMBL" id="KL659249">
    <property type="protein sequence ID" value="KFA70267.1"/>
    <property type="molecule type" value="Genomic_DNA"/>
</dbReference>
<accession>A0A084R232</accession>
<dbReference type="Proteomes" id="UP000028524">
    <property type="component" value="Unassembled WGS sequence"/>
</dbReference>
<protein>
    <recommendedName>
        <fullName evidence="3">Methyltransferase domain-containing protein</fullName>
    </recommendedName>
</protein>
<organism evidence="1 2">
    <name type="scientific">Stachybotrys chlorohalonatus (strain IBT 40285)</name>
    <dbReference type="NCBI Taxonomy" id="1283841"/>
    <lineage>
        <taxon>Eukaryota</taxon>
        <taxon>Fungi</taxon>
        <taxon>Dikarya</taxon>
        <taxon>Ascomycota</taxon>
        <taxon>Pezizomycotina</taxon>
        <taxon>Sordariomycetes</taxon>
        <taxon>Hypocreomycetidae</taxon>
        <taxon>Hypocreales</taxon>
        <taxon>Stachybotryaceae</taxon>
        <taxon>Stachybotrys</taxon>
    </lineage>
</organism>
<proteinExistence type="predicted"/>
<evidence type="ECO:0000313" key="2">
    <source>
        <dbReference type="Proteomes" id="UP000028524"/>
    </source>
</evidence>
<name>A0A084R232_STAC4</name>
<keyword evidence="2" id="KW-1185">Reference proteome</keyword>
<dbReference type="Pfam" id="PF13489">
    <property type="entry name" value="Methyltransf_23"/>
    <property type="match status" value="1"/>
</dbReference>
<reference evidence="1 2" key="1">
    <citation type="journal article" date="2014" name="BMC Genomics">
        <title>Comparative genome sequencing reveals chemotype-specific gene clusters in the toxigenic black mold Stachybotrys.</title>
        <authorList>
            <person name="Semeiks J."/>
            <person name="Borek D."/>
            <person name="Otwinowski Z."/>
            <person name="Grishin N.V."/>
        </authorList>
    </citation>
    <scope>NUCLEOTIDE SEQUENCE [LARGE SCALE GENOMIC DNA]</scope>
    <source>
        <strain evidence="1 2">IBT 40285</strain>
    </source>
</reference>
<evidence type="ECO:0000313" key="1">
    <source>
        <dbReference type="EMBL" id="KFA70267.1"/>
    </source>
</evidence>
<dbReference type="InParanoid" id="A0A084R232"/>
<dbReference type="STRING" id="1283841.A0A084R232"/>
<dbReference type="OrthoDB" id="10017101at2759"/>
<evidence type="ECO:0008006" key="3">
    <source>
        <dbReference type="Google" id="ProtNLM"/>
    </source>
</evidence>
<sequence length="213" mass="23611">MTIESDTRIWDKAAPSYAKSAVADQNGYQRTLQNTREHLKPTDKVLELGCGTGTTALLLAESVQSYLATDLSSEMISIAEDKHESGDKKIPSLTFRTATAEHLVFEKAQFTTILGFNYLHVVPDLAGTLRSVHALLEDRGLFISKTGCLKDMSFLYRLALPIGRLIGKVPTVSVFSKDELEEHFRLAGFDILKTEFHASDGSTGRPYIMARKK</sequence>
<dbReference type="PANTHER" id="PTHR43861">
    <property type="entry name" value="TRANS-ACONITATE 2-METHYLTRANSFERASE-RELATED"/>
    <property type="match status" value="1"/>
</dbReference>
<dbReference type="Gene3D" id="3.40.50.150">
    <property type="entry name" value="Vaccinia Virus protein VP39"/>
    <property type="match status" value="1"/>
</dbReference>
<dbReference type="InterPro" id="IPR029063">
    <property type="entry name" value="SAM-dependent_MTases_sf"/>
</dbReference>
<dbReference type="OMA" id="RYWERHA"/>
<dbReference type="PANTHER" id="PTHR43861:SF1">
    <property type="entry name" value="TRANS-ACONITATE 2-METHYLTRANSFERASE"/>
    <property type="match status" value="1"/>
</dbReference>